<feature type="non-terminal residue" evidence="14">
    <location>
        <position position="215"/>
    </location>
</feature>
<comment type="subcellular location">
    <subcellularLocation>
        <location evidence="1 13">Golgi apparatus membrane</location>
        <topology evidence="1 13">Single-pass type II membrane protein</topology>
    </subcellularLocation>
</comment>
<accession>A0AAN8WG41</accession>
<evidence type="ECO:0000256" key="7">
    <source>
        <dbReference type="ARBA" id="ARBA00022723"/>
    </source>
</evidence>
<comment type="pathway">
    <text evidence="2 13">Protein modification; protein glycosylation.</text>
</comment>
<evidence type="ECO:0000256" key="3">
    <source>
        <dbReference type="ARBA" id="ARBA00006492"/>
    </source>
</evidence>
<dbReference type="PANTHER" id="PTHR46396:SF1">
    <property type="entry name" value="PROTEIN O-LINKED-MANNOSE BETA-1,2-N-ACETYLGLUCOSAMINYLTRANSFERASE 1"/>
    <property type="match status" value="1"/>
</dbReference>
<dbReference type="AlphaFoldDB" id="A0AAN8WG41"/>
<evidence type="ECO:0000256" key="2">
    <source>
        <dbReference type="ARBA" id="ARBA00004922"/>
    </source>
</evidence>
<keyword evidence="11" id="KW-0472">Membrane</keyword>
<dbReference type="GO" id="GO:0047223">
    <property type="term" value="F:beta-1,3-galactosyl-O-glycosyl-glycoprotein beta-1,3-N-acetylglucosaminyltransferase activity"/>
    <property type="evidence" value="ECO:0007669"/>
    <property type="project" value="TreeGrafter"/>
</dbReference>
<keyword evidence="4 13" id="KW-0328">Glycosyltransferase</keyword>
<evidence type="ECO:0000256" key="9">
    <source>
        <dbReference type="ARBA" id="ARBA00022989"/>
    </source>
</evidence>
<dbReference type="Proteomes" id="UP001381693">
    <property type="component" value="Unassembled WGS sequence"/>
</dbReference>
<sequence>MKFPGMGARISHHYRFSLHAIFSSFPMASRAIILEEDLLAAPDFFSYFNQTSWLLDVDPSLFCISAWNDLGALHISHHPHRLYRVETHAGYGWMLTRQFFDEIYPVWKSSTEEHDWDVWLRDAKIRGGRECIIPDVSRTFHNSASGAHIKTLLAQAHFVGHAVTSQADIVLHRVDRMIQEKYEEDLYGILESDNIYYLNTTLHPCSRNFLPRNFT</sequence>
<reference evidence="14 15" key="1">
    <citation type="submission" date="2023-11" db="EMBL/GenBank/DDBJ databases">
        <title>Halocaridina rubra genome assembly.</title>
        <authorList>
            <person name="Smith C."/>
        </authorList>
    </citation>
    <scope>NUCLEOTIDE SEQUENCE [LARGE SCALE GENOMIC DNA]</scope>
    <source>
        <strain evidence="14">EP-1</strain>
        <tissue evidence="14">Whole</tissue>
    </source>
</reference>
<evidence type="ECO:0000256" key="4">
    <source>
        <dbReference type="ARBA" id="ARBA00022676"/>
    </source>
</evidence>
<evidence type="ECO:0000256" key="12">
    <source>
        <dbReference type="ARBA" id="ARBA00023211"/>
    </source>
</evidence>
<dbReference type="GO" id="GO:0016266">
    <property type="term" value="P:protein O-linked glycosylation via N-acetyl-galactosamine"/>
    <property type="evidence" value="ECO:0007669"/>
    <property type="project" value="TreeGrafter"/>
</dbReference>
<keyword evidence="7 13" id="KW-0479">Metal-binding</keyword>
<dbReference type="SUPFAM" id="SSF53448">
    <property type="entry name" value="Nucleotide-diphospho-sugar transferases"/>
    <property type="match status" value="1"/>
</dbReference>
<comment type="caution">
    <text evidence="14">The sequence shown here is derived from an EMBL/GenBank/DDBJ whole genome shotgun (WGS) entry which is preliminary data.</text>
</comment>
<dbReference type="GO" id="GO:0003827">
    <property type="term" value="F:alpha-1,3-mannosylglycoprotein 2-beta-N-acetylglucosaminyltransferase activity"/>
    <property type="evidence" value="ECO:0007669"/>
    <property type="project" value="UniProtKB-UniRule"/>
</dbReference>
<comment type="catalytic activity">
    <reaction evidence="13">
        <text>N(4)-(alpha-D-Man-(1-&gt;3)-[alpha-D-Man-(1-&gt;3)-[alpha-D-Man-(1-&gt;6)]-alpha-D-Man-(1-&gt;6)]-beta-D-Man-(1-&gt;4)-beta-D-GlcNAc-(1-&gt;4)-beta-D-GlcNAc)-L-asparaginyl-[protein] (N-glucan mannose isomer 5A1,2) + UDP-N-acetyl-alpha-D-glucosamine = N(4)-{beta-D-GlcNAc-(1-&gt;2)-alpha-D-Man-(1-&gt;3)-[alpha-D-Man-(1-&gt;3)-[alpha-D-Man-(1-&gt;6)]-alpha-D-Man-(1-&gt;6)]-beta-D-Man-(1-&gt;4)-beta-D-GlcNAc-(1-&gt;4)-beta-D-GlcNAc}-L-asparaginyl-[protein] + UDP + H(+)</text>
        <dbReference type="Rhea" id="RHEA:11456"/>
        <dbReference type="Rhea" id="RHEA-COMP:14367"/>
        <dbReference type="Rhea" id="RHEA-COMP:14368"/>
        <dbReference type="ChEBI" id="CHEBI:15378"/>
        <dbReference type="ChEBI" id="CHEBI:57705"/>
        <dbReference type="ChEBI" id="CHEBI:58223"/>
        <dbReference type="ChEBI" id="CHEBI:59087"/>
        <dbReference type="ChEBI" id="CHEBI:60625"/>
        <dbReference type="EC" id="2.4.1.101"/>
    </reaction>
</comment>
<gene>
    <name evidence="14" type="primary">POMGNT1_10</name>
    <name evidence="14" type="ORF">SK128_024537</name>
</gene>
<dbReference type="Gene3D" id="3.90.550.10">
    <property type="entry name" value="Spore Coat Polysaccharide Biosynthesis Protein SpsA, Chain A"/>
    <property type="match status" value="1"/>
</dbReference>
<keyword evidence="15" id="KW-1185">Reference proteome</keyword>
<evidence type="ECO:0000313" key="14">
    <source>
        <dbReference type="EMBL" id="KAK7065700.1"/>
    </source>
</evidence>
<dbReference type="EMBL" id="JAXCGZ010020062">
    <property type="protein sequence ID" value="KAK7065700.1"/>
    <property type="molecule type" value="Genomic_DNA"/>
</dbReference>
<keyword evidence="5" id="KW-0808">Transferase</keyword>
<evidence type="ECO:0000256" key="11">
    <source>
        <dbReference type="ARBA" id="ARBA00023136"/>
    </source>
</evidence>
<evidence type="ECO:0000256" key="6">
    <source>
        <dbReference type="ARBA" id="ARBA00022692"/>
    </source>
</evidence>
<keyword evidence="6" id="KW-0812">Transmembrane</keyword>
<dbReference type="InterPro" id="IPR029044">
    <property type="entry name" value="Nucleotide-diphossugar_trans"/>
</dbReference>
<dbReference type="GO" id="GO:0000139">
    <property type="term" value="C:Golgi membrane"/>
    <property type="evidence" value="ECO:0007669"/>
    <property type="project" value="UniProtKB-SubCell"/>
</dbReference>
<dbReference type="Pfam" id="PF03071">
    <property type="entry name" value="GNT-I"/>
    <property type="match status" value="1"/>
</dbReference>
<evidence type="ECO:0000256" key="10">
    <source>
        <dbReference type="ARBA" id="ARBA00023034"/>
    </source>
</evidence>
<keyword evidence="12 13" id="KW-0464">Manganese</keyword>
<dbReference type="InterPro" id="IPR004139">
    <property type="entry name" value="Glyco_trans_13"/>
</dbReference>
<name>A0AAN8WG41_HALRR</name>
<comment type="function">
    <text evidence="13">Initiates complex N-linked carbohydrate formation. Essential for the conversion of high-mannose to hybrid and complex N-glycans.</text>
</comment>
<keyword evidence="10 13" id="KW-0333">Golgi apparatus</keyword>
<comment type="cofactor">
    <cofactor evidence="13">
        <name>Mn(2+)</name>
        <dbReference type="ChEBI" id="CHEBI:29035"/>
    </cofactor>
    <text evidence="13">The cofactor is mostly bound to the substrate.</text>
</comment>
<comment type="similarity">
    <text evidence="3 13">Belongs to the glycosyltransferase 13 family.</text>
</comment>
<dbReference type="PANTHER" id="PTHR46396">
    <property type="entry name" value="PROTEIN O-LINKED-MANNOSE BETA-1,2-N-ACETYLGLUCOSAMINYLTRANSFERASE 1"/>
    <property type="match status" value="1"/>
</dbReference>
<dbReference type="EC" id="2.4.1.101" evidence="13"/>
<proteinExistence type="inferred from homology"/>
<evidence type="ECO:0000256" key="8">
    <source>
        <dbReference type="ARBA" id="ARBA00022968"/>
    </source>
</evidence>
<evidence type="ECO:0000256" key="1">
    <source>
        <dbReference type="ARBA" id="ARBA00004323"/>
    </source>
</evidence>
<evidence type="ECO:0000256" key="5">
    <source>
        <dbReference type="ARBA" id="ARBA00022679"/>
    </source>
</evidence>
<evidence type="ECO:0000256" key="13">
    <source>
        <dbReference type="RuleBase" id="RU368119"/>
    </source>
</evidence>
<dbReference type="InterPro" id="IPR052463">
    <property type="entry name" value="O-linked_mannose_GnT"/>
</dbReference>
<protein>
    <recommendedName>
        <fullName evidence="13">Alpha-1,3-mannosyl-glycoprotein 2-beta-N-acetylglucosaminyltransferase</fullName>
        <shortName evidence="13">GNT-I</shortName>
        <shortName evidence="13">GlcNAc-T I</shortName>
        <ecNumber evidence="13">2.4.1.101</ecNumber>
    </recommendedName>
    <alternativeName>
        <fullName evidence="13">N-glycosyl-oligosaccharide-glycoprotein N-acetylglucosaminyltransferase I</fullName>
    </alternativeName>
</protein>
<keyword evidence="8 13" id="KW-0735">Signal-anchor</keyword>
<dbReference type="FunFam" id="3.90.550.10:FF:000252">
    <property type="entry name" value="Protein O-linked-mannose beta-1,2-N-acetylglucosaminyltransferase 1"/>
    <property type="match status" value="1"/>
</dbReference>
<keyword evidence="9" id="KW-1133">Transmembrane helix</keyword>
<organism evidence="14 15">
    <name type="scientific">Halocaridina rubra</name>
    <name type="common">Hawaiian red shrimp</name>
    <dbReference type="NCBI Taxonomy" id="373956"/>
    <lineage>
        <taxon>Eukaryota</taxon>
        <taxon>Metazoa</taxon>
        <taxon>Ecdysozoa</taxon>
        <taxon>Arthropoda</taxon>
        <taxon>Crustacea</taxon>
        <taxon>Multicrustacea</taxon>
        <taxon>Malacostraca</taxon>
        <taxon>Eumalacostraca</taxon>
        <taxon>Eucarida</taxon>
        <taxon>Decapoda</taxon>
        <taxon>Pleocyemata</taxon>
        <taxon>Caridea</taxon>
        <taxon>Atyoidea</taxon>
        <taxon>Atyidae</taxon>
        <taxon>Halocaridina</taxon>
    </lineage>
</organism>
<dbReference type="GO" id="GO:0030145">
    <property type="term" value="F:manganese ion binding"/>
    <property type="evidence" value="ECO:0007669"/>
    <property type="project" value="UniProtKB-UniRule"/>
</dbReference>
<evidence type="ECO:0000313" key="15">
    <source>
        <dbReference type="Proteomes" id="UP001381693"/>
    </source>
</evidence>